<reference evidence="1" key="1">
    <citation type="submission" date="2020-07" db="EMBL/GenBank/DDBJ databases">
        <title>Multicomponent nature underlies the extraordinary mechanical properties of spider dragline silk.</title>
        <authorList>
            <person name="Kono N."/>
            <person name="Nakamura H."/>
            <person name="Mori M."/>
            <person name="Yoshida Y."/>
            <person name="Ohtoshi R."/>
            <person name="Malay A.D."/>
            <person name="Moran D.A.P."/>
            <person name="Tomita M."/>
            <person name="Numata K."/>
            <person name="Arakawa K."/>
        </authorList>
    </citation>
    <scope>NUCLEOTIDE SEQUENCE</scope>
</reference>
<sequence>MNSKCQEPLGPYINRVSSSWWKPAGNLAGVCSWCDMGPLICLNTTLSGDDSHVNMSDHLRVSYQFAFRQAGKFFQQDIAIHVKLLQSGFKPLHQVNTSLALNPDAVLLNKYEMPCYMLFRRDLHPLLLLLIYGEPSRIHGVSASV</sequence>
<organism evidence="1 2">
    <name type="scientific">Trichonephila clavata</name>
    <name type="common">Joro spider</name>
    <name type="synonym">Nephila clavata</name>
    <dbReference type="NCBI Taxonomy" id="2740835"/>
    <lineage>
        <taxon>Eukaryota</taxon>
        <taxon>Metazoa</taxon>
        <taxon>Ecdysozoa</taxon>
        <taxon>Arthropoda</taxon>
        <taxon>Chelicerata</taxon>
        <taxon>Arachnida</taxon>
        <taxon>Araneae</taxon>
        <taxon>Araneomorphae</taxon>
        <taxon>Entelegynae</taxon>
        <taxon>Araneoidea</taxon>
        <taxon>Nephilidae</taxon>
        <taxon>Trichonephila</taxon>
    </lineage>
</organism>
<dbReference type="Proteomes" id="UP000887116">
    <property type="component" value="Unassembled WGS sequence"/>
</dbReference>
<evidence type="ECO:0000313" key="1">
    <source>
        <dbReference type="EMBL" id="GFQ66705.1"/>
    </source>
</evidence>
<keyword evidence="2" id="KW-1185">Reference proteome</keyword>
<protein>
    <submittedName>
        <fullName evidence="1">Uncharacterized protein</fullName>
    </submittedName>
</protein>
<proteinExistence type="predicted"/>
<gene>
    <name evidence="1" type="ORF">TNCT_379301</name>
</gene>
<dbReference type="EMBL" id="BMAO01020344">
    <property type="protein sequence ID" value="GFQ66705.1"/>
    <property type="molecule type" value="Genomic_DNA"/>
</dbReference>
<dbReference type="AlphaFoldDB" id="A0A8X6HWR9"/>
<accession>A0A8X6HWR9</accession>
<evidence type="ECO:0000313" key="2">
    <source>
        <dbReference type="Proteomes" id="UP000887116"/>
    </source>
</evidence>
<comment type="caution">
    <text evidence="1">The sequence shown here is derived from an EMBL/GenBank/DDBJ whole genome shotgun (WGS) entry which is preliminary data.</text>
</comment>
<name>A0A8X6HWR9_TRICU</name>